<gene>
    <name evidence="12" type="ORF">D9Q98_002267</name>
</gene>
<name>A0A9D4Z0S0_CHLVU</name>
<dbReference type="Proteomes" id="UP001055712">
    <property type="component" value="Unassembled WGS sequence"/>
</dbReference>
<dbReference type="PANTHER" id="PTHR28650:SF1">
    <property type="entry name" value="PHOSPHATIDYLINOSITOL-GLYCAN BIOSYNTHESIS CLASS X PROTEIN"/>
    <property type="match status" value="1"/>
</dbReference>
<comment type="similarity">
    <text evidence="3">Belongs to the PIGX family.</text>
</comment>
<evidence type="ECO:0000256" key="6">
    <source>
        <dbReference type="ARBA" id="ARBA00022824"/>
    </source>
</evidence>
<feature type="region of interest" description="Disordered" evidence="10">
    <location>
        <begin position="324"/>
        <end position="361"/>
    </location>
</feature>
<proteinExistence type="inferred from homology"/>
<feature type="chain" id="PRO_5038365830" evidence="11">
    <location>
        <begin position="23"/>
        <end position="361"/>
    </location>
</feature>
<dbReference type="InterPro" id="IPR013233">
    <property type="entry name" value="PIG-X/PBN1"/>
</dbReference>
<keyword evidence="11" id="KW-0732">Signal</keyword>
<comment type="caution">
    <text evidence="12">The sequence shown here is derived from an EMBL/GenBank/DDBJ whole genome shotgun (WGS) entry which is preliminary data.</text>
</comment>
<evidence type="ECO:0000256" key="11">
    <source>
        <dbReference type="SAM" id="SignalP"/>
    </source>
</evidence>
<evidence type="ECO:0000313" key="13">
    <source>
        <dbReference type="Proteomes" id="UP001055712"/>
    </source>
</evidence>
<keyword evidence="4" id="KW-0337">GPI-anchor biosynthesis</keyword>
<dbReference type="PANTHER" id="PTHR28650">
    <property type="entry name" value="PHOSPHATIDYLINOSITOL-GLYCAN BIOSYNTHESIS CLASS X PROTEIN"/>
    <property type="match status" value="1"/>
</dbReference>
<keyword evidence="13" id="KW-1185">Reference proteome</keyword>
<evidence type="ECO:0000313" key="12">
    <source>
        <dbReference type="EMBL" id="KAI3436213.1"/>
    </source>
</evidence>
<evidence type="ECO:0000256" key="4">
    <source>
        <dbReference type="ARBA" id="ARBA00022502"/>
    </source>
</evidence>
<reference evidence="12" key="2">
    <citation type="submission" date="2020-11" db="EMBL/GenBank/DDBJ databases">
        <authorList>
            <person name="Cecchin M."/>
            <person name="Marcolungo L."/>
            <person name="Rossato M."/>
            <person name="Girolomoni L."/>
            <person name="Cosentino E."/>
            <person name="Cuine S."/>
            <person name="Li-Beisson Y."/>
            <person name="Delledonne M."/>
            <person name="Ballottari M."/>
        </authorList>
    </citation>
    <scope>NUCLEOTIDE SEQUENCE</scope>
    <source>
        <strain evidence="12">211/11P</strain>
        <tissue evidence="12">Whole cell</tissue>
    </source>
</reference>
<evidence type="ECO:0000256" key="3">
    <source>
        <dbReference type="ARBA" id="ARBA00010345"/>
    </source>
</evidence>
<dbReference type="GO" id="GO:0005789">
    <property type="term" value="C:endoplasmic reticulum membrane"/>
    <property type="evidence" value="ECO:0007669"/>
    <property type="project" value="UniProtKB-SubCell"/>
</dbReference>
<dbReference type="InterPro" id="IPR040039">
    <property type="entry name" value="PIGX"/>
</dbReference>
<accession>A0A9D4Z0S0</accession>
<evidence type="ECO:0000256" key="2">
    <source>
        <dbReference type="ARBA" id="ARBA00004687"/>
    </source>
</evidence>
<evidence type="ECO:0000256" key="5">
    <source>
        <dbReference type="ARBA" id="ARBA00022692"/>
    </source>
</evidence>
<evidence type="ECO:0000256" key="10">
    <source>
        <dbReference type="SAM" id="MobiDB-lite"/>
    </source>
</evidence>
<organism evidence="12 13">
    <name type="scientific">Chlorella vulgaris</name>
    <name type="common">Green alga</name>
    <dbReference type="NCBI Taxonomy" id="3077"/>
    <lineage>
        <taxon>Eukaryota</taxon>
        <taxon>Viridiplantae</taxon>
        <taxon>Chlorophyta</taxon>
        <taxon>core chlorophytes</taxon>
        <taxon>Trebouxiophyceae</taxon>
        <taxon>Chlorellales</taxon>
        <taxon>Chlorellaceae</taxon>
        <taxon>Chlorella clade</taxon>
        <taxon>Chlorella</taxon>
    </lineage>
</organism>
<dbReference type="OrthoDB" id="515637at2759"/>
<reference evidence="12" key="1">
    <citation type="journal article" date="2019" name="Plant J.">
        <title>Chlorella vulgaris genome assembly and annotation reveals the molecular basis for metabolic acclimation to high light conditions.</title>
        <authorList>
            <person name="Cecchin M."/>
            <person name="Marcolungo L."/>
            <person name="Rossato M."/>
            <person name="Girolomoni L."/>
            <person name="Cosentino E."/>
            <person name="Cuine S."/>
            <person name="Li-Beisson Y."/>
            <person name="Delledonne M."/>
            <person name="Ballottari M."/>
        </authorList>
    </citation>
    <scope>NUCLEOTIDE SEQUENCE</scope>
    <source>
        <strain evidence="12">211/11P</strain>
    </source>
</reference>
<feature type="compositionally biased region" description="Acidic residues" evidence="10">
    <location>
        <begin position="341"/>
        <end position="350"/>
    </location>
</feature>
<keyword evidence="9" id="KW-0325">Glycoprotein</keyword>
<comment type="subcellular location">
    <subcellularLocation>
        <location evidence="1">Endoplasmic reticulum membrane</location>
        <topology evidence="1">Single-pass membrane protein</topology>
    </subcellularLocation>
</comment>
<keyword evidence="8" id="KW-0472">Membrane</keyword>
<feature type="compositionally biased region" description="Low complexity" evidence="10">
    <location>
        <begin position="324"/>
        <end position="338"/>
    </location>
</feature>
<keyword evidence="6" id="KW-0256">Endoplasmic reticulum</keyword>
<dbReference type="EMBL" id="SIDB01000002">
    <property type="protein sequence ID" value="KAI3436213.1"/>
    <property type="molecule type" value="Genomic_DNA"/>
</dbReference>
<evidence type="ECO:0000256" key="7">
    <source>
        <dbReference type="ARBA" id="ARBA00022989"/>
    </source>
</evidence>
<evidence type="ECO:0000256" key="1">
    <source>
        <dbReference type="ARBA" id="ARBA00004389"/>
    </source>
</evidence>
<keyword evidence="7" id="KW-1133">Transmembrane helix</keyword>
<dbReference type="AlphaFoldDB" id="A0A9D4Z0S0"/>
<feature type="signal peptide" evidence="11">
    <location>
        <begin position="1"/>
        <end position="22"/>
    </location>
</feature>
<protein>
    <submittedName>
        <fullName evidence="12">Uncharacterized protein</fullName>
    </submittedName>
</protein>
<dbReference type="Pfam" id="PF08320">
    <property type="entry name" value="PIG-X"/>
    <property type="match status" value="1"/>
</dbReference>
<sequence>MRFRTSLVFSLLLLGLAHGLAASLPEQLLEEAKQHHCGDGCPEVGIATASLNVRLHGTGAHRHLLYRLTVHCTQQLSGDRRDGDPAAASLPPPASCPQMAVLQPLPPAVFADIYQLDNAAALGLRPPVKLFGQVDVESIERYAQPTVLAVYSSNHSAAPGQAGNTCSDIVLEVPLHARYPHPRQSQHLETSWAAAVLSTVAAVAIAPPLVLGDGGSGGNFSRDLTHTGYGTHDGKGNVPTGAQFEKGTGYDEHGQVATSFGKWKVAYDPVTGMAVDNDSVTAGYDFPAGGDGGGGLVDVSAPAGLAGTGATPDMQRQLQEFLAAARQQQGQAQPTARAEAAEEEAAEDAAGDTGAGGGSEG</sequence>
<dbReference type="GO" id="GO:0006506">
    <property type="term" value="P:GPI anchor biosynthetic process"/>
    <property type="evidence" value="ECO:0007669"/>
    <property type="project" value="UniProtKB-KW"/>
</dbReference>
<evidence type="ECO:0000256" key="9">
    <source>
        <dbReference type="ARBA" id="ARBA00023180"/>
    </source>
</evidence>
<keyword evidence="5" id="KW-0812">Transmembrane</keyword>
<evidence type="ECO:0000256" key="8">
    <source>
        <dbReference type="ARBA" id="ARBA00023136"/>
    </source>
</evidence>
<comment type="pathway">
    <text evidence="2">Glycolipid biosynthesis; glycosylphosphatidylinositol-anchor biosynthesis.</text>
</comment>